<keyword evidence="3" id="KW-1185">Reference proteome</keyword>
<organism evidence="2 3">
    <name type="scientific">Quercus suber</name>
    <name type="common">Cork oak</name>
    <dbReference type="NCBI Taxonomy" id="58331"/>
    <lineage>
        <taxon>Eukaryota</taxon>
        <taxon>Viridiplantae</taxon>
        <taxon>Streptophyta</taxon>
        <taxon>Embryophyta</taxon>
        <taxon>Tracheophyta</taxon>
        <taxon>Spermatophyta</taxon>
        <taxon>Magnoliopsida</taxon>
        <taxon>eudicotyledons</taxon>
        <taxon>Gunneridae</taxon>
        <taxon>Pentapetalae</taxon>
        <taxon>rosids</taxon>
        <taxon>fabids</taxon>
        <taxon>Fagales</taxon>
        <taxon>Fagaceae</taxon>
        <taxon>Quercus</taxon>
    </lineage>
</organism>
<dbReference type="Proteomes" id="UP000237347">
    <property type="component" value="Unassembled WGS sequence"/>
</dbReference>
<dbReference type="SUPFAM" id="SSF53756">
    <property type="entry name" value="UDP-Glycosyltransferase/glycogen phosphorylase"/>
    <property type="match status" value="1"/>
</dbReference>
<evidence type="ECO:0000256" key="1">
    <source>
        <dbReference type="ARBA" id="ARBA00022676"/>
    </source>
</evidence>
<dbReference type="PANTHER" id="PTHR48046:SF6">
    <property type="entry name" value="GLYCOSYLTRANSFERASE"/>
    <property type="match status" value="1"/>
</dbReference>
<proteinExistence type="predicted"/>
<evidence type="ECO:0000313" key="3">
    <source>
        <dbReference type="Proteomes" id="UP000237347"/>
    </source>
</evidence>
<evidence type="ECO:0000313" key="2">
    <source>
        <dbReference type="EMBL" id="KAK7828328.1"/>
    </source>
</evidence>
<dbReference type="PANTHER" id="PTHR48046">
    <property type="entry name" value="UDP-GLYCOSYLTRANSFERASE 72E1"/>
    <property type="match status" value="1"/>
</dbReference>
<dbReference type="GO" id="GO:0016757">
    <property type="term" value="F:glycosyltransferase activity"/>
    <property type="evidence" value="ECO:0007669"/>
    <property type="project" value="UniProtKB-KW"/>
</dbReference>
<keyword evidence="1" id="KW-0808">Transferase</keyword>
<name>A0AAW0JNK6_QUESU</name>
<dbReference type="EMBL" id="PKMF04000505">
    <property type="protein sequence ID" value="KAK7828328.1"/>
    <property type="molecule type" value="Genomic_DNA"/>
</dbReference>
<reference evidence="2 3" key="1">
    <citation type="journal article" date="2018" name="Sci. Data">
        <title>The draft genome sequence of cork oak.</title>
        <authorList>
            <person name="Ramos A.M."/>
            <person name="Usie A."/>
            <person name="Barbosa P."/>
            <person name="Barros P.M."/>
            <person name="Capote T."/>
            <person name="Chaves I."/>
            <person name="Simoes F."/>
            <person name="Abreu I."/>
            <person name="Carrasquinho I."/>
            <person name="Faro C."/>
            <person name="Guimaraes J.B."/>
            <person name="Mendonca D."/>
            <person name="Nobrega F."/>
            <person name="Rodrigues L."/>
            <person name="Saibo N.J.M."/>
            <person name="Varela M.C."/>
            <person name="Egas C."/>
            <person name="Matos J."/>
            <person name="Miguel C.M."/>
            <person name="Oliveira M.M."/>
            <person name="Ricardo C.P."/>
            <person name="Goncalves S."/>
        </authorList>
    </citation>
    <scope>NUCLEOTIDE SEQUENCE [LARGE SCALE GENOMIC DNA]</scope>
    <source>
        <strain evidence="3">cv. HL8</strain>
    </source>
</reference>
<accession>A0AAW0JNK6</accession>
<dbReference type="AlphaFoldDB" id="A0AAW0JNK6"/>
<sequence>PYLQNITIDTYIVHKEQKPRIAILPRPGMGNLVPFVEFAKLLVLHPNFHITCIIPVFGSPSKAMKEVLEAQPTSIDNVFLPPVNSEGLESLPPGVQIAVTMSRSLPSLPEMRQFHASIMTYGTIETPRVHTYSRSDGTLSYEQTNELALGLELSGHKFLWVLRSPNNKHDVAYLKDQTLDNNPLAFLPKGFVERTKGQGLVVPSWAPQAQVLSHGYTGWNLTLEREKLFAPPGWRSDVVLLLIWTNGKQPCINEKLRAALRPKANEEGLVDQEEITKVVKGLMVEVEGKKVNSHMKNLKIAAEKALSADGSSTKILAEFISRWTNQPGF</sequence>
<comment type="caution">
    <text evidence="2">The sequence shown here is derived from an EMBL/GenBank/DDBJ whole genome shotgun (WGS) entry which is preliminary data.</text>
</comment>
<protein>
    <submittedName>
        <fullName evidence="2">Hydroquinone glucosyltransferase</fullName>
    </submittedName>
</protein>
<gene>
    <name evidence="2" type="primary">AS_30</name>
    <name evidence="2" type="ORF">CFP56_030346</name>
</gene>
<feature type="non-terminal residue" evidence="2">
    <location>
        <position position="1"/>
    </location>
</feature>
<keyword evidence="1" id="KW-0328">Glycosyltransferase</keyword>
<dbReference type="Gene3D" id="3.40.50.2000">
    <property type="entry name" value="Glycogen Phosphorylase B"/>
    <property type="match status" value="2"/>
</dbReference>